<accession>A0A1C4BMU0</accession>
<dbReference type="STRING" id="1798183.GA0061080_102244"/>
<evidence type="ECO:0000313" key="2">
    <source>
        <dbReference type="Proteomes" id="UP000199698"/>
    </source>
</evidence>
<dbReference type="Proteomes" id="UP000199698">
    <property type="component" value="Unassembled WGS sequence"/>
</dbReference>
<protein>
    <submittedName>
        <fullName evidence="1">Uncharacterized protein</fullName>
    </submittedName>
</protein>
<evidence type="ECO:0000313" key="1">
    <source>
        <dbReference type="EMBL" id="SCC08167.1"/>
    </source>
</evidence>
<dbReference type="RefSeq" id="WP_065635990.1">
    <property type="nucleotide sequence ID" value="NZ_FMBA01000022.1"/>
</dbReference>
<dbReference type="Pfam" id="PF23840">
    <property type="entry name" value="Phage_tail_terminator"/>
    <property type="match status" value="1"/>
</dbReference>
<reference evidence="2" key="1">
    <citation type="submission" date="2016-08" db="EMBL/GenBank/DDBJ databases">
        <authorList>
            <person name="Varghese N."/>
            <person name="Submissions Spin"/>
        </authorList>
    </citation>
    <scope>NUCLEOTIDE SEQUENCE [LARGE SCALE GENOMIC DNA]</scope>
    <source>
        <strain evidence="2">R-53144</strain>
    </source>
</reference>
<gene>
    <name evidence="1" type="ORF">GA0061080_102244</name>
</gene>
<dbReference type="OrthoDB" id="6166881at2"/>
<organism evidence="1 2">
    <name type="scientific">Gilliamella intestini</name>
    <dbReference type="NCBI Taxonomy" id="1798183"/>
    <lineage>
        <taxon>Bacteria</taxon>
        <taxon>Pseudomonadati</taxon>
        <taxon>Pseudomonadota</taxon>
        <taxon>Gammaproteobacteria</taxon>
        <taxon>Orbales</taxon>
        <taxon>Orbaceae</taxon>
        <taxon>Gilliamella</taxon>
    </lineage>
</organism>
<proteinExistence type="predicted"/>
<sequence length="149" mass="15919">MSSAPFDVSVVAEKLKGLMPDKTLVFVGTSAEYSKLTDLTSAPTPAAYVLLGKETPNDKPTGTRQSVSVNFGVVVVARDISSQATNIQNVKQLANPVIGAVRDLLIGKTVQFIDGVRPVTWVGGQTLGFQNGVLVWIDSFQTQHFIGSR</sequence>
<dbReference type="InterPro" id="IPR056912">
    <property type="entry name" value="Phage_JBD30_tail_term-like"/>
</dbReference>
<name>A0A1C4BMU0_9GAMM</name>
<dbReference type="EMBL" id="FMBA01000022">
    <property type="protein sequence ID" value="SCC08167.1"/>
    <property type="molecule type" value="Genomic_DNA"/>
</dbReference>
<keyword evidence="2" id="KW-1185">Reference proteome</keyword>
<dbReference type="AlphaFoldDB" id="A0A1C4BMU0"/>